<dbReference type="InterPro" id="IPR004843">
    <property type="entry name" value="Calcineurin-like_PHP"/>
</dbReference>
<dbReference type="Gene3D" id="3.60.21.10">
    <property type="match status" value="1"/>
</dbReference>
<reference evidence="5 6" key="1">
    <citation type="submission" date="2024-02" db="EMBL/GenBank/DDBJ databases">
        <authorList>
            <person name="Chen Y."/>
            <person name="Shah S."/>
            <person name="Dougan E. K."/>
            <person name="Thang M."/>
            <person name="Chan C."/>
        </authorList>
    </citation>
    <scope>NUCLEOTIDE SEQUENCE [LARGE SCALE GENOMIC DNA]</scope>
</reference>
<organism evidence="5 6">
    <name type="scientific">Durusdinium trenchii</name>
    <dbReference type="NCBI Taxonomy" id="1381693"/>
    <lineage>
        <taxon>Eukaryota</taxon>
        <taxon>Sar</taxon>
        <taxon>Alveolata</taxon>
        <taxon>Dinophyceae</taxon>
        <taxon>Suessiales</taxon>
        <taxon>Symbiodiniaceae</taxon>
        <taxon>Durusdinium</taxon>
    </lineage>
</organism>
<dbReference type="PANTHER" id="PTHR10161">
    <property type="entry name" value="TARTRATE-RESISTANT ACID PHOSPHATASE TYPE 5"/>
    <property type="match status" value="1"/>
</dbReference>
<dbReference type="InterPro" id="IPR051558">
    <property type="entry name" value="Metallophosphoesterase_PAP"/>
</dbReference>
<evidence type="ECO:0000256" key="1">
    <source>
        <dbReference type="ARBA" id="ARBA00022729"/>
    </source>
</evidence>
<gene>
    <name evidence="5" type="ORF">CCMP2556_LOCUS33007</name>
</gene>
<evidence type="ECO:0000256" key="3">
    <source>
        <dbReference type="SAM" id="SignalP"/>
    </source>
</evidence>
<name>A0ABP0NUJ7_9DINO</name>
<keyword evidence="6" id="KW-1185">Reference proteome</keyword>
<dbReference type="InterPro" id="IPR029052">
    <property type="entry name" value="Metallo-depent_PP-like"/>
</dbReference>
<accession>A0ABP0NUJ7</accession>
<dbReference type="Pfam" id="PF00149">
    <property type="entry name" value="Metallophos"/>
    <property type="match status" value="1"/>
</dbReference>
<evidence type="ECO:0000256" key="2">
    <source>
        <dbReference type="ARBA" id="ARBA00022801"/>
    </source>
</evidence>
<sequence>MTMWACLVAIACLGRAEPEPETTRLASFLVIGDWGWDEVAHGNIQSRHCQNLIADQMHATFAELEDVKFVINVGDSFYPTGVTSEDDEQWGSKWRQVYSAELRSVPWYSVYGNHDMLADNGTCSNDEQYAAQINYDMKDLDHFFMPGFSWFIEHEDLDLEVLALDLNDLWEEHTCRHSLCKEECATVIAERTDAAWELFYSRMEMSNASNLLVFSHYPTDYFWAYPDVIGNLSGAKRPGGLERHVEYFGGHRHNVDQTSTTSIAPKNNWLVGGGGGWSCDGREQGFLVGEIFDDGSVVTRPVLVDYCACCGCWWWWRPFP</sequence>
<feature type="domain" description="Calcineurin-like phosphoesterase" evidence="4">
    <location>
        <begin position="27"/>
        <end position="227"/>
    </location>
</feature>
<evidence type="ECO:0000313" key="6">
    <source>
        <dbReference type="Proteomes" id="UP001642484"/>
    </source>
</evidence>
<feature type="signal peptide" evidence="3">
    <location>
        <begin position="1"/>
        <end position="18"/>
    </location>
</feature>
<dbReference type="Proteomes" id="UP001642484">
    <property type="component" value="Unassembled WGS sequence"/>
</dbReference>
<dbReference type="EMBL" id="CAXAMN010022184">
    <property type="protein sequence ID" value="CAK9067161.1"/>
    <property type="molecule type" value="Genomic_DNA"/>
</dbReference>
<feature type="chain" id="PRO_5046061114" description="Calcineurin-like phosphoesterase domain-containing protein" evidence="3">
    <location>
        <begin position="19"/>
        <end position="320"/>
    </location>
</feature>
<proteinExistence type="predicted"/>
<evidence type="ECO:0000313" key="5">
    <source>
        <dbReference type="EMBL" id="CAK9067161.1"/>
    </source>
</evidence>
<dbReference type="SUPFAM" id="SSF56300">
    <property type="entry name" value="Metallo-dependent phosphatases"/>
    <property type="match status" value="1"/>
</dbReference>
<keyword evidence="1 3" id="KW-0732">Signal</keyword>
<protein>
    <recommendedName>
        <fullName evidence="4">Calcineurin-like phosphoesterase domain-containing protein</fullName>
    </recommendedName>
</protein>
<keyword evidence="2" id="KW-0378">Hydrolase</keyword>
<dbReference type="PANTHER" id="PTHR10161:SF14">
    <property type="entry name" value="TARTRATE-RESISTANT ACID PHOSPHATASE TYPE 5"/>
    <property type="match status" value="1"/>
</dbReference>
<evidence type="ECO:0000259" key="4">
    <source>
        <dbReference type="Pfam" id="PF00149"/>
    </source>
</evidence>
<comment type="caution">
    <text evidence="5">The sequence shown here is derived from an EMBL/GenBank/DDBJ whole genome shotgun (WGS) entry which is preliminary data.</text>
</comment>